<dbReference type="Gene3D" id="1.10.287.70">
    <property type="match status" value="1"/>
</dbReference>
<comment type="caution">
    <text evidence="3">The sequence shown here is derived from an EMBL/GenBank/DDBJ whole genome shotgun (WGS) entry which is preliminary data.</text>
</comment>
<organism evidence="3 4">
    <name type="scientific">Laodelphax striatellus</name>
    <name type="common">Small brown planthopper</name>
    <name type="synonym">Delphax striatella</name>
    <dbReference type="NCBI Taxonomy" id="195883"/>
    <lineage>
        <taxon>Eukaryota</taxon>
        <taxon>Metazoa</taxon>
        <taxon>Ecdysozoa</taxon>
        <taxon>Arthropoda</taxon>
        <taxon>Hexapoda</taxon>
        <taxon>Insecta</taxon>
        <taxon>Pterygota</taxon>
        <taxon>Neoptera</taxon>
        <taxon>Paraneoptera</taxon>
        <taxon>Hemiptera</taxon>
        <taxon>Auchenorrhyncha</taxon>
        <taxon>Fulgoroidea</taxon>
        <taxon>Delphacidae</taxon>
        <taxon>Criomorphinae</taxon>
        <taxon>Laodelphax</taxon>
    </lineage>
</organism>
<evidence type="ECO:0000313" key="4">
    <source>
        <dbReference type="Proteomes" id="UP000291343"/>
    </source>
</evidence>
<dbReference type="Proteomes" id="UP000291343">
    <property type="component" value="Unassembled WGS sequence"/>
</dbReference>
<dbReference type="SUPFAM" id="SSF81324">
    <property type="entry name" value="Voltage-gated potassium channels"/>
    <property type="match status" value="1"/>
</dbReference>
<dbReference type="EMBL" id="QKKF02010455">
    <property type="protein sequence ID" value="RZF44600.1"/>
    <property type="molecule type" value="Genomic_DNA"/>
</dbReference>
<keyword evidence="2" id="KW-0472">Membrane</keyword>
<dbReference type="AlphaFoldDB" id="A0A482XGC5"/>
<dbReference type="OrthoDB" id="297496at2759"/>
<protein>
    <submittedName>
        <fullName evidence="3">Uncharacterized protein</fullName>
    </submittedName>
</protein>
<name>A0A482XGC5_LAOST</name>
<evidence type="ECO:0000256" key="2">
    <source>
        <dbReference type="SAM" id="Phobius"/>
    </source>
</evidence>
<keyword evidence="4" id="KW-1185">Reference proteome</keyword>
<evidence type="ECO:0000256" key="1">
    <source>
        <dbReference type="SAM" id="MobiDB-lite"/>
    </source>
</evidence>
<sequence>MDTFKRNATSLATGGATTQPAQLTTSLTSAQLPTPAVKNTNGGGILYAGAAVGNTDPPAPNSNTLDKESQNCFCFESDDDSAERIRIKNTKKRIARNCVGNIAISILLIFYTLIGAIIFLIVEGGSGMNVRRSESRTKVNSPDNLQLSNNNSNGYLAMSTRNMNSSVNNHTAELLSVIGDGPRTHTVENIWDITVSLNILYRENWTRLAGQELNSFQEMIVQRILEEMHSPGGSTAAAIQGGAEQRAGDQNIIEWNLAKSFLYALTVLTTIAAKLKLVFGYSFRARNKDGG</sequence>
<dbReference type="InParanoid" id="A0A482XGC5"/>
<feature type="transmembrane region" description="Helical" evidence="2">
    <location>
        <begin position="98"/>
        <end position="122"/>
    </location>
</feature>
<reference evidence="3 4" key="1">
    <citation type="journal article" date="2017" name="Gigascience">
        <title>Genome sequence of the small brown planthopper, Laodelphax striatellus.</title>
        <authorList>
            <person name="Zhu J."/>
            <person name="Jiang F."/>
            <person name="Wang X."/>
            <person name="Yang P."/>
            <person name="Bao Y."/>
            <person name="Zhao W."/>
            <person name="Wang W."/>
            <person name="Lu H."/>
            <person name="Wang Q."/>
            <person name="Cui N."/>
            <person name="Li J."/>
            <person name="Chen X."/>
            <person name="Luo L."/>
            <person name="Yu J."/>
            <person name="Kang L."/>
            <person name="Cui F."/>
        </authorList>
    </citation>
    <scope>NUCLEOTIDE SEQUENCE [LARGE SCALE GENOMIC DNA]</scope>
    <source>
        <strain evidence="3">Lst14</strain>
    </source>
</reference>
<keyword evidence="2" id="KW-1133">Transmembrane helix</keyword>
<gene>
    <name evidence="3" type="ORF">LSTR_LSTR010762</name>
</gene>
<dbReference type="STRING" id="195883.A0A482XGC5"/>
<proteinExistence type="predicted"/>
<feature type="transmembrane region" description="Helical" evidence="2">
    <location>
        <begin position="261"/>
        <end position="279"/>
    </location>
</feature>
<accession>A0A482XGC5</accession>
<evidence type="ECO:0000313" key="3">
    <source>
        <dbReference type="EMBL" id="RZF44600.1"/>
    </source>
</evidence>
<feature type="region of interest" description="Disordered" evidence="1">
    <location>
        <begin position="1"/>
        <end position="35"/>
    </location>
</feature>
<keyword evidence="2" id="KW-0812">Transmembrane</keyword>